<feature type="coiled-coil region" evidence="1">
    <location>
        <begin position="810"/>
        <end position="881"/>
    </location>
</feature>
<feature type="region of interest" description="Disordered" evidence="2">
    <location>
        <begin position="669"/>
        <end position="708"/>
    </location>
</feature>
<feature type="compositionally biased region" description="Polar residues" evidence="2">
    <location>
        <begin position="699"/>
        <end position="708"/>
    </location>
</feature>
<accession>A0ABQ1HYG1</accession>
<gene>
    <name evidence="4" type="ORF">GCM10007414_05730</name>
</gene>
<dbReference type="Proteomes" id="UP000651977">
    <property type="component" value="Unassembled WGS sequence"/>
</dbReference>
<feature type="compositionally biased region" description="Low complexity" evidence="2">
    <location>
        <begin position="917"/>
        <end position="928"/>
    </location>
</feature>
<dbReference type="EMBL" id="BMDY01000003">
    <property type="protein sequence ID" value="GGA95759.1"/>
    <property type="molecule type" value="Genomic_DNA"/>
</dbReference>
<evidence type="ECO:0000313" key="5">
    <source>
        <dbReference type="Proteomes" id="UP000651977"/>
    </source>
</evidence>
<reference evidence="5" key="1">
    <citation type="journal article" date="2019" name="Int. J. Syst. Evol. Microbiol.">
        <title>The Global Catalogue of Microorganisms (GCM) 10K type strain sequencing project: providing services to taxonomists for standard genome sequencing and annotation.</title>
        <authorList>
            <consortium name="The Broad Institute Genomics Platform"/>
            <consortium name="The Broad Institute Genome Sequencing Center for Infectious Disease"/>
            <person name="Wu L."/>
            <person name="Ma J."/>
        </authorList>
    </citation>
    <scope>NUCLEOTIDE SEQUENCE [LARGE SCALE GENOMIC DNA]</scope>
    <source>
        <strain evidence="5">CGMCC 1.10131</strain>
    </source>
</reference>
<evidence type="ECO:0000256" key="1">
    <source>
        <dbReference type="SAM" id="Coils"/>
    </source>
</evidence>
<comment type="caution">
    <text evidence="4">The sequence shown here is derived from an EMBL/GenBank/DDBJ whole genome shotgun (WGS) entry which is preliminary data.</text>
</comment>
<evidence type="ECO:0000313" key="4">
    <source>
        <dbReference type="EMBL" id="GGA95759.1"/>
    </source>
</evidence>
<evidence type="ECO:0000259" key="3">
    <source>
        <dbReference type="Pfam" id="PF20155"/>
    </source>
</evidence>
<keyword evidence="5" id="KW-1185">Reference proteome</keyword>
<dbReference type="NCBIfam" id="TIGR02675">
    <property type="entry name" value="tape_meas_nterm"/>
    <property type="match status" value="1"/>
</dbReference>
<organism evidence="4 5">
    <name type="scientific">Agarivorans gilvus</name>
    <dbReference type="NCBI Taxonomy" id="680279"/>
    <lineage>
        <taxon>Bacteria</taxon>
        <taxon>Pseudomonadati</taxon>
        <taxon>Pseudomonadota</taxon>
        <taxon>Gammaproteobacteria</taxon>
        <taxon>Alteromonadales</taxon>
        <taxon>Alteromonadaceae</taxon>
        <taxon>Agarivorans</taxon>
    </lineage>
</organism>
<name>A0ABQ1HYG1_9ALTE</name>
<feature type="compositionally biased region" description="Low complexity" evidence="2">
    <location>
        <begin position="669"/>
        <end position="680"/>
    </location>
</feature>
<dbReference type="Pfam" id="PF20155">
    <property type="entry name" value="TMP_3"/>
    <property type="match status" value="1"/>
</dbReference>
<dbReference type="InterPro" id="IPR013491">
    <property type="entry name" value="Tape_meas_N"/>
</dbReference>
<protein>
    <recommendedName>
        <fullName evidence="3">Tape measure protein N-terminal domain-containing protein</fullName>
    </recommendedName>
</protein>
<feature type="region of interest" description="Disordered" evidence="2">
    <location>
        <begin position="898"/>
        <end position="928"/>
    </location>
</feature>
<feature type="compositionally biased region" description="Polar residues" evidence="2">
    <location>
        <begin position="899"/>
        <end position="916"/>
    </location>
</feature>
<feature type="domain" description="Tape measure protein N-terminal" evidence="3">
    <location>
        <begin position="124"/>
        <end position="306"/>
    </location>
</feature>
<dbReference type="RefSeq" id="WP_055732908.1">
    <property type="nucleotide sequence ID" value="NZ_BMDY01000003.1"/>
</dbReference>
<dbReference type="PANTHER" id="PTHR38812">
    <property type="entry name" value="MU-LIKE PROPHAGE FLUMU PROTEIN GP42"/>
    <property type="match status" value="1"/>
</dbReference>
<keyword evidence="1" id="KW-0175">Coiled coil</keyword>
<sequence length="970" mass="104907">MNKLLELALKIKASVSGQSSVKDFSQDVDRLAKEVAAADVPTEALTKELDKLSKAANDAKNPNNDLAKALDDTRRKAKNNKTAVEQNAKGLDKLKQSASGATNRFIALAGAYLGINTLKNSLVSLFTTGDKFERLDTQLTAIMGSIEGGEKASAWIKDFAKNTPLQLEEVTQVFVKLKAMGLDPMDGSMQGIIDQAFKLGGSFQEAEGISLALGQAWAKQKLQGEEILQLIERGVPVWELLEKVTGKNTKELQDLSTAGELGRDTIKALMDEMAAQSQGAAAANMSLLSGLISNARDNLSQFYNMVSQSGALDWLKAQLQYINDEFSRMANSGELQLWAKRVSDGIIQIGEALKSGITNLIAWKDEVFLLGKAWAGLKLLTWVGQLKTLVVELRATAVSTASAATKVKVFGVSMSSASVAVRTLGAALKGVLVVAAIESIAKIIELGKVTYDLVKAKQALAESEQVAARESAQLTLAYQLLSEQLGINIKDTEHFNQLLNDGTIKFNEAKQAWELASQAMQDLGESHKTSADYLNAVNAATERSQSQHQGLLNQLIKTTQANQALGETFKELGLDLNQLEGRAGESFAGIEKGLQVLQNATGVSSKAIASYLSKAFSQAQNKAELDKVKQALEALQQSGRLSGEALSSAMNSAKQATERLSGAIAKANNNAQASNQDTAQSHQEVGEAAEQASEHVSRGSENATQSVRAQKDAVDFLSLSWEEMGEKVDELQNRIRHNSMRQGRINENLLDAMAKQQVEYDKQTLALAGQAKAYRHIEDAINSTEQPSLQFLDRAKKSVAAMDLLDKSKLSALNNQIDSASRKLQNLRDSAKSALASVQDELDQLNGNDEAIAQRRQEQALKQLKEQLEQAELAKDTQAISDLKDAIKLQQQLYKQQQSASKNEQQTTTQSNDVAPTQTTNTTSSVASNSTVKALRLELALPSGGVIQSEVYDAVSQRLLDELEQIKATS</sequence>
<dbReference type="PANTHER" id="PTHR38812:SF2">
    <property type="entry name" value="MU-LIKE PROPHAGE FLUMU PROTEIN GP42"/>
    <property type="match status" value="1"/>
</dbReference>
<evidence type="ECO:0000256" key="2">
    <source>
        <dbReference type="SAM" id="MobiDB-lite"/>
    </source>
</evidence>
<proteinExistence type="predicted"/>
<dbReference type="InterPro" id="IPR053058">
    <property type="entry name" value="Mulikevirus_tape_measure"/>
</dbReference>